<accession>A0A940SV35</accession>
<evidence type="ECO:0000256" key="6">
    <source>
        <dbReference type="RuleBase" id="RU003423"/>
    </source>
</evidence>
<dbReference type="SUPFAM" id="SSF51230">
    <property type="entry name" value="Single hybrid motif"/>
    <property type="match status" value="1"/>
</dbReference>
<dbReference type="GO" id="GO:0016407">
    <property type="term" value="F:acetyltransferase activity"/>
    <property type="evidence" value="ECO:0007669"/>
    <property type="project" value="TreeGrafter"/>
</dbReference>
<dbReference type="GO" id="GO:0031405">
    <property type="term" value="F:lipoic acid binding"/>
    <property type="evidence" value="ECO:0007669"/>
    <property type="project" value="TreeGrafter"/>
</dbReference>
<evidence type="ECO:0000256" key="4">
    <source>
        <dbReference type="ARBA" id="ARBA00022823"/>
    </source>
</evidence>
<dbReference type="AlphaFoldDB" id="A0A940SV35"/>
<dbReference type="InterPro" id="IPR003016">
    <property type="entry name" value="2-oxoA_DH_lipoyl-BS"/>
</dbReference>
<evidence type="ECO:0000313" key="10">
    <source>
        <dbReference type="Proteomes" id="UP000674938"/>
    </source>
</evidence>
<sequence length="393" mass="42447">MAFEILMPKLSSTMEVGSITQWLKEEGETVETGEAIFEVMTDKIAIEVESYEDGILLKRYYDVDQDIPINAVIGYIGEAGEEVPEEAPRPNQATPAVETAEQVAAVVIEQGPSREQVRATPAARKVARQRGIDLQKISGSGTNGRIHVVDVEQYQPVSLAERPTEERVIPWRGMRKAIADAMVKSKTEKPHVTMLAEVSMVKAIQLRQTLLPLIEAQTGYRLSYTEIIIKAVTTALKKHPSLNGIIKEDGIHQFSQVNMGVAVSLEEGLMVPVIPNANDLGLAELTVATKEVAVKARTGNLPPDALKGGTFTISSLGNSAVRSFNPVINGGEVAILGVGGLYDGPISTEEGLKMAKQLTLSLSFDHRALDGAPAAAFLTTVVSLLEEPYRLLV</sequence>
<comment type="caution">
    <text evidence="9">The sequence shown here is derived from an EMBL/GenBank/DDBJ whole genome shotgun (WGS) entry which is preliminary data.</text>
</comment>
<dbReference type="Gene3D" id="3.30.559.10">
    <property type="entry name" value="Chloramphenicol acetyltransferase-like domain"/>
    <property type="match status" value="1"/>
</dbReference>
<evidence type="ECO:0000259" key="7">
    <source>
        <dbReference type="PROSITE" id="PS50968"/>
    </source>
</evidence>
<dbReference type="SUPFAM" id="SSF52777">
    <property type="entry name" value="CoA-dependent acyltransferases"/>
    <property type="match status" value="1"/>
</dbReference>
<feature type="domain" description="Lipoyl-binding" evidence="7">
    <location>
        <begin position="2"/>
        <end position="77"/>
    </location>
</feature>
<dbReference type="Pfam" id="PF00198">
    <property type="entry name" value="2-oxoacid_dh"/>
    <property type="match status" value="1"/>
</dbReference>
<organism evidence="9 10">
    <name type="scientific">Vagococcus allomyrinae</name>
    <dbReference type="NCBI Taxonomy" id="2794353"/>
    <lineage>
        <taxon>Bacteria</taxon>
        <taxon>Bacillati</taxon>
        <taxon>Bacillota</taxon>
        <taxon>Bacilli</taxon>
        <taxon>Lactobacillales</taxon>
        <taxon>Enterococcaceae</taxon>
        <taxon>Vagococcus</taxon>
    </lineage>
</organism>
<evidence type="ECO:0000259" key="8">
    <source>
        <dbReference type="PROSITE" id="PS51826"/>
    </source>
</evidence>
<protein>
    <recommendedName>
        <fullName evidence="6">Dihydrolipoamide acetyltransferase component of pyruvate dehydrogenase complex</fullName>
        <ecNumber evidence="6">2.3.1.-</ecNumber>
    </recommendedName>
</protein>
<comment type="similarity">
    <text evidence="2 6">Belongs to the 2-oxoacid dehydrogenase family.</text>
</comment>
<dbReference type="PROSITE" id="PS00189">
    <property type="entry name" value="LIPOYL"/>
    <property type="match status" value="1"/>
</dbReference>
<dbReference type="InterPro" id="IPR000089">
    <property type="entry name" value="Biotin_lipoyl"/>
</dbReference>
<dbReference type="InterPro" id="IPR023213">
    <property type="entry name" value="CAT-like_dom_sf"/>
</dbReference>
<dbReference type="InterPro" id="IPR004167">
    <property type="entry name" value="PSBD"/>
</dbReference>
<dbReference type="PROSITE" id="PS50968">
    <property type="entry name" value="BIOTINYL_LIPOYL"/>
    <property type="match status" value="1"/>
</dbReference>
<dbReference type="Gene3D" id="4.10.320.10">
    <property type="entry name" value="E3-binding domain"/>
    <property type="match status" value="1"/>
</dbReference>
<reference evidence="9" key="1">
    <citation type="submission" date="2020-12" db="EMBL/GenBank/DDBJ databases">
        <title>Vagococcus allomyrinae sp. nov. and Enterococcus lavae sp. nov., isolated from the larvae of Allomyrina dichotoma.</title>
        <authorList>
            <person name="Lee S.D."/>
        </authorList>
    </citation>
    <scope>NUCLEOTIDE SEQUENCE</scope>
    <source>
        <strain evidence="9">BWB3-3</strain>
    </source>
</reference>
<feature type="domain" description="Peripheral subunit-binding (PSBD)" evidence="8">
    <location>
        <begin position="118"/>
        <end position="155"/>
    </location>
</feature>
<keyword evidence="3 6" id="KW-0808">Transferase</keyword>
<gene>
    <name evidence="9" type="ORF">I6N95_02850</name>
</gene>
<dbReference type="Pfam" id="PF02817">
    <property type="entry name" value="E3_binding"/>
    <property type="match status" value="1"/>
</dbReference>
<dbReference type="Pfam" id="PF00364">
    <property type="entry name" value="Biotin_lipoyl"/>
    <property type="match status" value="1"/>
</dbReference>
<proteinExistence type="inferred from homology"/>
<dbReference type="EMBL" id="JAEEGA010000002">
    <property type="protein sequence ID" value="MBP1039943.1"/>
    <property type="molecule type" value="Genomic_DNA"/>
</dbReference>
<keyword evidence="10" id="KW-1185">Reference proteome</keyword>
<dbReference type="RefSeq" id="WP_209524847.1">
    <property type="nucleotide sequence ID" value="NZ_JAEEGA010000002.1"/>
</dbReference>
<dbReference type="CDD" id="cd06849">
    <property type="entry name" value="lipoyl_domain"/>
    <property type="match status" value="1"/>
</dbReference>
<dbReference type="PANTHER" id="PTHR43178">
    <property type="entry name" value="DIHYDROLIPOAMIDE ACETYLTRANSFERASE COMPONENT OF PYRUVATE DEHYDROGENASE COMPLEX"/>
    <property type="match status" value="1"/>
</dbReference>
<evidence type="ECO:0000256" key="3">
    <source>
        <dbReference type="ARBA" id="ARBA00022679"/>
    </source>
</evidence>
<dbReference type="EC" id="2.3.1.-" evidence="6"/>
<keyword evidence="5 6" id="KW-0012">Acyltransferase</keyword>
<evidence type="ECO:0000256" key="1">
    <source>
        <dbReference type="ARBA" id="ARBA00001938"/>
    </source>
</evidence>
<dbReference type="PROSITE" id="PS51826">
    <property type="entry name" value="PSBD"/>
    <property type="match status" value="1"/>
</dbReference>
<dbReference type="InterPro" id="IPR050743">
    <property type="entry name" value="2-oxoacid_DH_E2_comp"/>
</dbReference>
<name>A0A940SV35_9ENTE</name>
<keyword evidence="4 6" id="KW-0450">Lipoyl</keyword>
<dbReference type="Gene3D" id="2.40.50.100">
    <property type="match status" value="1"/>
</dbReference>
<dbReference type="InterPro" id="IPR011053">
    <property type="entry name" value="Single_hybrid_motif"/>
</dbReference>
<dbReference type="InterPro" id="IPR036625">
    <property type="entry name" value="E3-bd_dom_sf"/>
</dbReference>
<evidence type="ECO:0000256" key="5">
    <source>
        <dbReference type="ARBA" id="ARBA00023315"/>
    </source>
</evidence>
<evidence type="ECO:0000313" key="9">
    <source>
        <dbReference type="EMBL" id="MBP1039943.1"/>
    </source>
</evidence>
<dbReference type="PANTHER" id="PTHR43178:SF5">
    <property type="entry name" value="LIPOAMIDE ACYLTRANSFERASE COMPONENT OF BRANCHED-CHAIN ALPHA-KETO ACID DEHYDROGENASE COMPLEX, MITOCHONDRIAL"/>
    <property type="match status" value="1"/>
</dbReference>
<dbReference type="SUPFAM" id="SSF47005">
    <property type="entry name" value="Peripheral subunit-binding domain of 2-oxo acid dehydrogenase complex"/>
    <property type="match status" value="1"/>
</dbReference>
<evidence type="ECO:0000256" key="2">
    <source>
        <dbReference type="ARBA" id="ARBA00007317"/>
    </source>
</evidence>
<dbReference type="InterPro" id="IPR001078">
    <property type="entry name" value="2-oxoacid_DH_actylTfrase"/>
</dbReference>
<dbReference type="Proteomes" id="UP000674938">
    <property type="component" value="Unassembled WGS sequence"/>
</dbReference>
<comment type="cofactor">
    <cofactor evidence="1 6">
        <name>(R)-lipoate</name>
        <dbReference type="ChEBI" id="CHEBI:83088"/>
    </cofactor>
</comment>
<dbReference type="GO" id="GO:0005737">
    <property type="term" value="C:cytoplasm"/>
    <property type="evidence" value="ECO:0007669"/>
    <property type="project" value="TreeGrafter"/>
</dbReference>